<evidence type="ECO:0000313" key="2">
    <source>
        <dbReference type="EMBL" id="GJT86440.1"/>
    </source>
</evidence>
<evidence type="ECO:0000259" key="1">
    <source>
        <dbReference type="Pfam" id="PF20073"/>
    </source>
</evidence>
<dbReference type="EMBL" id="BQNB010019546">
    <property type="protein sequence ID" value="GJT86440.1"/>
    <property type="molecule type" value="Genomic_DNA"/>
</dbReference>
<name>A0ABQ5HFH3_9ASTR</name>
<accession>A0ABQ5HFH3</accession>
<organism evidence="2 3">
    <name type="scientific">Tanacetum coccineum</name>
    <dbReference type="NCBI Taxonomy" id="301880"/>
    <lineage>
        <taxon>Eukaryota</taxon>
        <taxon>Viridiplantae</taxon>
        <taxon>Streptophyta</taxon>
        <taxon>Embryophyta</taxon>
        <taxon>Tracheophyta</taxon>
        <taxon>Spermatophyta</taxon>
        <taxon>Magnoliopsida</taxon>
        <taxon>eudicotyledons</taxon>
        <taxon>Gunneridae</taxon>
        <taxon>Pentapetalae</taxon>
        <taxon>asterids</taxon>
        <taxon>campanulids</taxon>
        <taxon>Asterales</taxon>
        <taxon>Asteraceae</taxon>
        <taxon>Asteroideae</taxon>
        <taxon>Anthemideae</taxon>
        <taxon>Anthemidinae</taxon>
        <taxon>Tanacetum</taxon>
    </lineage>
</organism>
<keyword evidence="3" id="KW-1185">Reference proteome</keyword>
<dbReference type="InterPro" id="IPR045529">
    <property type="entry name" value="DUF6469"/>
</dbReference>
<gene>
    <name evidence="2" type="ORF">Tco_1068157</name>
</gene>
<comment type="caution">
    <text evidence="2">The sequence shown here is derived from an EMBL/GenBank/DDBJ whole genome shotgun (WGS) entry which is preliminary data.</text>
</comment>
<protein>
    <recommendedName>
        <fullName evidence="1">DUF6469 domain-containing protein</fullName>
    </recommendedName>
</protein>
<reference evidence="2" key="1">
    <citation type="journal article" date="2022" name="Int. J. Mol. Sci.">
        <title>Draft Genome of Tanacetum Coccineum: Genomic Comparison of Closely Related Tanacetum-Family Plants.</title>
        <authorList>
            <person name="Yamashiro T."/>
            <person name="Shiraishi A."/>
            <person name="Nakayama K."/>
            <person name="Satake H."/>
        </authorList>
    </citation>
    <scope>NUCLEOTIDE SEQUENCE</scope>
</reference>
<dbReference type="Proteomes" id="UP001151760">
    <property type="component" value="Unassembled WGS sequence"/>
</dbReference>
<sequence length="238" mass="27333">MANTSSSITMSKQKQKKPLCRKLQGFLDVVFSWSLHDILNKDLYKYQVEELPLTFSSTAQYMDSFTYHLYEETHADLLSQLAGIFRAPVSSIYDVQRLPTGGHKELMYQMTLAGMKYEPKVGDLVALTEVKPKRINDLDRPNSPFLIAYVTKIIDQSPTRVQVLSSNVIESNSFEEKEQLKSFVVYLTNLTTNMRIWQALKPSGNMNVIQRTLSFTSPHEIDKLGCKKTKTQIQLYYL</sequence>
<evidence type="ECO:0000313" key="3">
    <source>
        <dbReference type="Proteomes" id="UP001151760"/>
    </source>
</evidence>
<proteinExistence type="predicted"/>
<dbReference type="Pfam" id="PF20073">
    <property type="entry name" value="DUF6469"/>
    <property type="match status" value="1"/>
</dbReference>
<feature type="domain" description="DUF6469" evidence="1">
    <location>
        <begin position="117"/>
        <end position="206"/>
    </location>
</feature>
<reference evidence="2" key="2">
    <citation type="submission" date="2022-01" db="EMBL/GenBank/DDBJ databases">
        <authorList>
            <person name="Yamashiro T."/>
            <person name="Shiraishi A."/>
            <person name="Satake H."/>
            <person name="Nakayama K."/>
        </authorList>
    </citation>
    <scope>NUCLEOTIDE SEQUENCE</scope>
</reference>